<evidence type="ECO:0000256" key="1">
    <source>
        <dbReference type="ARBA" id="ARBA00004653"/>
    </source>
</evidence>
<keyword evidence="2" id="KW-0328">Glycosyltransferase</keyword>
<feature type="binding site" evidence="10">
    <location>
        <position position="115"/>
    </location>
    <ligand>
        <name>UDP-alpha-D-glucose</name>
        <dbReference type="ChEBI" id="CHEBI:58885"/>
    </ligand>
</feature>
<gene>
    <name evidence="12" type="ORF">L1049_001079</name>
</gene>
<comment type="subcellular location">
    <subcellularLocation>
        <location evidence="1">Golgi apparatus membrane</location>
        <topology evidence="1">Multi-pass membrane protein</topology>
    </subcellularLocation>
</comment>
<evidence type="ECO:0000256" key="2">
    <source>
        <dbReference type="ARBA" id="ARBA00022676"/>
    </source>
</evidence>
<dbReference type="GO" id="GO:0016760">
    <property type="term" value="F:cellulose synthase (UDP-forming) activity"/>
    <property type="evidence" value="ECO:0007669"/>
    <property type="project" value="InterPro"/>
</dbReference>
<keyword evidence="8" id="KW-0961">Cell wall biogenesis/degradation</keyword>
<dbReference type="Pfam" id="PF03552">
    <property type="entry name" value="Cellulose_synt"/>
    <property type="match status" value="1"/>
</dbReference>
<name>A0AAP0R5U6_LIQFO</name>
<evidence type="ECO:0000256" key="10">
    <source>
        <dbReference type="PIRSR" id="PIRSR605150-2"/>
    </source>
</evidence>
<dbReference type="Proteomes" id="UP001415857">
    <property type="component" value="Unassembled WGS sequence"/>
</dbReference>
<evidence type="ECO:0000256" key="3">
    <source>
        <dbReference type="ARBA" id="ARBA00022679"/>
    </source>
</evidence>
<dbReference type="GO" id="GO:0000139">
    <property type="term" value="C:Golgi membrane"/>
    <property type="evidence" value="ECO:0007669"/>
    <property type="project" value="UniProtKB-SubCell"/>
</dbReference>
<evidence type="ECO:0000256" key="11">
    <source>
        <dbReference type="SAM" id="Phobius"/>
    </source>
</evidence>
<feature type="binding site" evidence="10">
    <location>
        <position position="144"/>
    </location>
    <ligand>
        <name>UDP-alpha-D-glucose</name>
        <dbReference type="ChEBI" id="CHEBI:58885"/>
    </ligand>
</feature>
<dbReference type="EMBL" id="JBBPBK010000015">
    <property type="protein sequence ID" value="KAK9269308.1"/>
    <property type="molecule type" value="Genomic_DNA"/>
</dbReference>
<keyword evidence="5 11" id="KW-1133">Transmembrane helix</keyword>
<dbReference type="Gene3D" id="3.90.550.10">
    <property type="entry name" value="Spore Coat Polysaccharide Biosynthesis Protein SpsA, Chain A"/>
    <property type="match status" value="1"/>
</dbReference>
<dbReference type="InterPro" id="IPR029044">
    <property type="entry name" value="Nucleotide-diphossugar_trans"/>
</dbReference>
<evidence type="ECO:0000256" key="9">
    <source>
        <dbReference type="ARBA" id="ARBA00037405"/>
    </source>
</evidence>
<proteinExistence type="predicted"/>
<keyword evidence="4 11" id="KW-0812">Transmembrane</keyword>
<evidence type="ECO:0000256" key="4">
    <source>
        <dbReference type="ARBA" id="ARBA00022692"/>
    </source>
</evidence>
<dbReference type="PANTHER" id="PTHR13301">
    <property type="entry name" value="X-BOX TRANSCRIPTION FACTOR-RELATED"/>
    <property type="match status" value="1"/>
</dbReference>
<evidence type="ECO:0000256" key="5">
    <source>
        <dbReference type="ARBA" id="ARBA00022989"/>
    </source>
</evidence>
<dbReference type="AlphaFoldDB" id="A0AAP0R5U6"/>
<protein>
    <recommendedName>
        <fullName evidence="14">Cellulose synthase</fullName>
    </recommendedName>
</protein>
<keyword evidence="13" id="KW-1185">Reference proteome</keyword>
<evidence type="ECO:0008006" key="14">
    <source>
        <dbReference type="Google" id="ProtNLM"/>
    </source>
</evidence>
<dbReference type="FunFam" id="3.90.550.10:FF:000138">
    <property type="entry name" value="Cellulose synthase isolog"/>
    <property type="match status" value="1"/>
</dbReference>
<keyword evidence="3" id="KW-0808">Transferase</keyword>
<feature type="transmembrane region" description="Helical" evidence="11">
    <location>
        <begin position="56"/>
        <end position="74"/>
    </location>
</feature>
<evidence type="ECO:0000256" key="8">
    <source>
        <dbReference type="ARBA" id="ARBA00023316"/>
    </source>
</evidence>
<evidence type="ECO:0000256" key="6">
    <source>
        <dbReference type="ARBA" id="ARBA00023034"/>
    </source>
</evidence>
<reference evidence="12 13" key="1">
    <citation type="journal article" date="2024" name="Plant J.">
        <title>Genome sequences and population genomics reveal climatic adaptation and genomic divergence between two closely related sweetgum species.</title>
        <authorList>
            <person name="Xu W.Q."/>
            <person name="Ren C.Q."/>
            <person name="Zhang X.Y."/>
            <person name="Comes H.P."/>
            <person name="Liu X.H."/>
            <person name="Li Y.G."/>
            <person name="Kettle C.J."/>
            <person name="Jalonen R."/>
            <person name="Gaisberger H."/>
            <person name="Ma Y.Z."/>
            <person name="Qiu Y.X."/>
        </authorList>
    </citation>
    <scope>NUCLEOTIDE SEQUENCE [LARGE SCALE GENOMIC DNA]</scope>
    <source>
        <strain evidence="12">Hangzhou</strain>
    </source>
</reference>
<evidence type="ECO:0000256" key="7">
    <source>
        <dbReference type="ARBA" id="ARBA00023136"/>
    </source>
</evidence>
<evidence type="ECO:0000313" key="12">
    <source>
        <dbReference type="EMBL" id="KAK9269308.1"/>
    </source>
</evidence>
<keyword evidence="7 11" id="KW-0472">Membrane</keyword>
<evidence type="ECO:0000313" key="13">
    <source>
        <dbReference type="Proteomes" id="UP001415857"/>
    </source>
</evidence>
<accession>A0AAP0R5U6</accession>
<sequence length="212" mass="24061">MGEDGGGKKGLPLFVTKEAKGRAAYKLFASTILVGICLIWVYRFTHLPRAGEEGRWAWIGLSVAELWFGLYWIITQSVRWNVVYRYPSKEKLLNRYGDMLPAIDIFVCTADPEIEPPSLVINTILSVMSYNYPPEKLSIYLSDDGGSELTFFALLEASHFSKHWIPFCKKFMVEPTSPAAYFAEHSEPLDITCAQEWLSIKVKSMPCLARHV</sequence>
<organism evidence="12 13">
    <name type="scientific">Liquidambar formosana</name>
    <name type="common">Formosan gum</name>
    <dbReference type="NCBI Taxonomy" id="63359"/>
    <lineage>
        <taxon>Eukaryota</taxon>
        <taxon>Viridiplantae</taxon>
        <taxon>Streptophyta</taxon>
        <taxon>Embryophyta</taxon>
        <taxon>Tracheophyta</taxon>
        <taxon>Spermatophyta</taxon>
        <taxon>Magnoliopsida</taxon>
        <taxon>eudicotyledons</taxon>
        <taxon>Gunneridae</taxon>
        <taxon>Pentapetalae</taxon>
        <taxon>Saxifragales</taxon>
        <taxon>Altingiaceae</taxon>
        <taxon>Liquidambar</taxon>
    </lineage>
</organism>
<comment type="caution">
    <text evidence="12">The sequence shown here is derived from an EMBL/GenBank/DDBJ whole genome shotgun (WGS) entry which is preliminary data.</text>
</comment>
<dbReference type="GO" id="GO:0030244">
    <property type="term" value="P:cellulose biosynthetic process"/>
    <property type="evidence" value="ECO:0007669"/>
    <property type="project" value="InterPro"/>
</dbReference>
<comment type="function">
    <text evidence="9">Thought to be a Golgi-localized beta-glycan synthase that polymerize the backbones of noncellulosic polysaccharides (hemicelluloses) of plant cell wall.</text>
</comment>
<feature type="transmembrane region" description="Helical" evidence="11">
    <location>
        <begin position="23"/>
        <end position="44"/>
    </location>
</feature>
<keyword evidence="6" id="KW-0333">Golgi apparatus</keyword>
<dbReference type="GO" id="GO:0071555">
    <property type="term" value="P:cell wall organization"/>
    <property type="evidence" value="ECO:0007669"/>
    <property type="project" value="UniProtKB-KW"/>
</dbReference>
<dbReference type="InterPro" id="IPR005150">
    <property type="entry name" value="Cellulose_synth"/>
</dbReference>